<organism evidence="9 10">
    <name type="scientific">Campylobacter corcagiensis</name>
    <dbReference type="NCBI Taxonomy" id="1448857"/>
    <lineage>
        <taxon>Bacteria</taxon>
        <taxon>Pseudomonadati</taxon>
        <taxon>Campylobacterota</taxon>
        <taxon>Epsilonproteobacteria</taxon>
        <taxon>Campylobacterales</taxon>
        <taxon>Campylobacteraceae</taxon>
        <taxon>Campylobacter</taxon>
    </lineage>
</organism>
<evidence type="ECO:0000256" key="3">
    <source>
        <dbReference type="ARBA" id="ARBA00022448"/>
    </source>
</evidence>
<feature type="transmembrane region" description="Helical" evidence="8">
    <location>
        <begin position="138"/>
        <end position="159"/>
    </location>
</feature>
<feature type="transmembrane region" description="Helical" evidence="8">
    <location>
        <begin position="226"/>
        <end position="255"/>
    </location>
</feature>
<feature type="transmembrane region" description="Helical" evidence="8">
    <location>
        <begin position="165"/>
        <end position="182"/>
    </location>
</feature>
<dbReference type="Pfam" id="PF01032">
    <property type="entry name" value="FecCD"/>
    <property type="match status" value="1"/>
</dbReference>
<feature type="transmembrane region" description="Helical" evidence="8">
    <location>
        <begin position="84"/>
        <end position="100"/>
    </location>
</feature>
<keyword evidence="10" id="KW-1185">Reference proteome</keyword>
<dbReference type="Gene3D" id="1.10.3470.10">
    <property type="entry name" value="ABC transporter involved in vitamin B12 uptake, BtuC"/>
    <property type="match status" value="1"/>
</dbReference>
<dbReference type="PANTHER" id="PTHR30472:SF70">
    <property type="entry name" value="MOLYBDATE IMPORT SYSTEM PERMEASE PROTEIN MOLB"/>
    <property type="match status" value="1"/>
</dbReference>
<keyword evidence="6 8" id="KW-1133">Transmembrane helix</keyword>
<dbReference type="InterPro" id="IPR037294">
    <property type="entry name" value="ABC_BtuC-like"/>
</dbReference>
<evidence type="ECO:0000256" key="7">
    <source>
        <dbReference type="ARBA" id="ARBA00023136"/>
    </source>
</evidence>
<dbReference type="Proteomes" id="UP000594749">
    <property type="component" value="Chromosome"/>
</dbReference>
<evidence type="ECO:0000313" key="9">
    <source>
        <dbReference type="EMBL" id="QOQ86858.1"/>
    </source>
</evidence>
<comment type="similarity">
    <text evidence="2">Belongs to the binding-protein-dependent transport system permease family. FecCD subfamily.</text>
</comment>
<dbReference type="GO" id="GO:0022857">
    <property type="term" value="F:transmembrane transporter activity"/>
    <property type="evidence" value="ECO:0007669"/>
    <property type="project" value="InterPro"/>
</dbReference>
<dbReference type="CDD" id="cd06550">
    <property type="entry name" value="TM_ABC_iron-siderophores_like"/>
    <property type="match status" value="1"/>
</dbReference>
<feature type="transmembrane region" description="Helical" evidence="8">
    <location>
        <begin position="187"/>
        <end position="206"/>
    </location>
</feature>
<feature type="transmembrane region" description="Helical" evidence="8">
    <location>
        <begin position="297"/>
        <end position="315"/>
    </location>
</feature>
<keyword evidence="4" id="KW-1003">Cell membrane</keyword>
<feature type="transmembrane region" description="Helical" evidence="8">
    <location>
        <begin position="267"/>
        <end position="285"/>
    </location>
</feature>
<keyword evidence="5 8" id="KW-0812">Transmembrane</keyword>
<dbReference type="SUPFAM" id="SSF81345">
    <property type="entry name" value="ABC transporter involved in vitamin B12 uptake, BtuC"/>
    <property type="match status" value="1"/>
</dbReference>
<dbReference type="PANTHER" id="PTHR30472">
    <property type="entry name" value="FERRIC ENTEROBACTIN TRANSPORT SYSTEM PERMEASE PROTEIN"/>
    <property type="match status" value="1"/>
</dbReference>
<dbReference type="RefSeq" id="WP_025803777.1">
    <property type="nucleotide sequence ID" value="NZ_CP053842.1"/>
</dbReference>
<sequence length="323" mass="35428">MLKVAFLSILWLIFGLYSLKLGQIDASFSEIFKALFESDNTLKSVILDIRLPRVLISSFCGGILGLCGICLQGLFKNILVDPKIIGVSTAASFGGCLAILYGFSGFWLICCAFGFGILGLFLLFYIASFVRNSSIYTFILAGIIINGFFGALISLTQYLADSEEVLPNIVFWLMGSFVASGYDELKILLIIGTPCIAMLILMRWRFNLLSLDEKDLKALKVNLNFLRIFILTLTTLFIATQVSISGNIGWVGLIVPHMARLLSGVNHLKSIPSAFLIGMIFMLLVDNLARTLSQSEIPIGIISALVGAPIFAYLLKRSYKSAN</sequence>
<keyword evidence="3" id="KW-0813">Transport</keyword>
<dbReference type="OrthoDB" id="9782305at2"/>
<evidence type="ECO:0000256" key="8">
    <source>
        <dbReference type="SAM" id="Phobius"/>
    </source>
</evidence>
<evidence type="ECO:0000256" key="1">
    <source>
        <dbReference type="ARBA" id="ARBA00004651"/>
    </source>
</evidence>
<dbReference type="GO" id="GO:0033214">
    <property type="term" value="P:siderophore-iron import into cell"/>
    <property type="evidence" value="ECO:0007669"/>
    <property type="project" value="TreeGrafter"/>
</dbReference>
<evidence type="ECO:0000256" key="4">
    <source>
        <dbReference type="ARBA" id="ARBA00022475"/>
    </source>
</evidence>
<dbReference type="EMBL" id="CP063078">
    <property type="protein sequence ID" value="QOQ86858.1"/>
    <property type="molecule type" value="Genomic_DNA"/>
</dbReference>
<dbReference type="AlphaFoldDB" id="A0A7M1LE78"/>
<protein>
    <submittedName>
        <fullName evidence="9">Iron ABC transporter permease</fullName>
    </submittedName>
</protein>
<dbReference type="InterPro" id="IPR000522">
    <property type="entry name" value="ABC_transptr_permease_BtuC"/>
</dbReference>
<dbReference type="GO" id="GO:0005886">
    <property type="term" value="C:plasma membrane"/>
    <property type="evidence" value="ECO:0007669"/>
    <property type="project" value="UniProtKB-SubCell"/>
</dbReference>
<evidence type="ECO:0000256" key="6">
    <source>
        <dbReference type="ARBA" id="ARBA00022989"/>
    </source>
</evidence>
<name>A0A7M1LE78_9BACT</name>
<accession>A0A7M1LE78</accession>
<gene>
    <name evidence="9" type="ORF">IMC76_06480</name>
</gene>
<comment type="subcellular location">
    <subcellularLocation>
        <location evidence="1">Cell membrane</location>
        <topology evidence="1">Multi-pass membrane protein</topology>
    </subcellularLocation>
</comment>
<evidence type="ECO:0000256" key="2">
    <source>
        <dbReference type="ARBA" id="ARBA00007935"/>
    </source>
</evidence>
<evidence type="ECO:0000256" key="5">
    <source>
        <dbReference type="ARBA" id="ARBA00022692"/>
    </source>
</evidence>
<feature type="transmembrane region" description="Helical" evidence="8">
    <location>
        <begin position="54"/>
        <end position="75"/>
    </location>
</feature>
<evidence type="ECO:0000313" key="10">
    <source>
        <dbReference type="Proteomes" id="UP000594749"/>
    </source>
</evidence>
<keyword evidence="7 8" id="KW-0472">Membrane</keyword>
<feature type="transmembrane region" description="Helical" evidence="8">
    <location>
        <begin position="106"/>
        <end position="126"/>
    </location>
</feature>
<proteinExistence type="inferred from homology"/>
<reference evidence="9 10" key="1">
    <citation type="submission" date="2020-10" db="EMBL/GenBank/DDBJ databases">
        <title>Campylobacter and Helicobacter PacBio genomes.</title>
        <authorList>
            <person name="Lane C."/>
        </authorList>
    </citation>
    <scope>NUCLEOTIDE SEQUENCE [LARGE SCALE GENOMIC DNA]</scope>
    <source>
        <strain evidence="9 10">2016D-0077</strain>
    </source>
</reference>